<protein>
    <submittedName>
        <fullName evidence="2">Uncharacterized protein</fullName>
    </submittedName>
</protein>
<accession>A0A0A8VDQ2</accession>
<feature type="transmembrane region" description="Helical" evidence="1">
    <location>
        <begin position="25"/>
        <end position="44"/>
    </location>
</feature>
<name>A0A0A8VDQ2_YERRU</name>
<gene>
    <name evidence="2" type="ORF">CSF007_3620</name>
</gene>
<keyword evidence="1" id="KW-1133">Transmembrane helix</keyword>
<evidence type="ECO:0000256" key="1">
    <source>
        <dbReference type="SAM" id="Phobius"/>
    </source>
</evidence>
<keyword evidence="1" id="KW-0472">Membrane</keyword>
<evidence type="ECO:0000313" key="2">
    <source>
        <dbReference type="EMBL" id="CEK26503.1"/>
    </source>
</evidence>
<organism evidence="2">
    <name type="scientific">Yersinia ruckeri</name>
    <dbReference type="NCBI Taxonomy" id="29486"/>
    <lineage>
        <taxon>Bacteria</taxon>
        <taxon>Pseudomonadati</taxon>
        <taxon>Pseudomonadota</taxon>
        <taxon>Gammaproteobacteria</taxon>
        <taxon>Enterobacterales</taxon>
        <taxon>Yersiniaceae</taxon>
        <taxon>Yersinia</taxon>
    </lineage>
</organism>
<reference evidence="2" key="1">
    <citation type="journal article" date="2015" name="Genome Announc.">
        <title>Complete Genome Sequence of Yersinia ruckeri Strain CSF007-82, Etiologic Agent of Red Mouth Disease in Salmonid Fish.</title>
        <authorList>
            <person name="Nelson M.C."/>
            <person name="LaPatra S.E."/>
            <person name="Welch T.J."/>
            <person name="Graf J."/>
        </authorList>
    </citation>
    <scope>NUCLEOTIDE SEQUENCE</scope>
    <source>
        <strain evidence="2">CSF007-82</strain>
    </source>
</reference>
<proteinExistence type="predicted"/>
<keyword evidence="1" id="KW-0812">Transmembrane</keyword>
<dbReference type="AlphaFoldDB" id="A0A0A8VDQ2"/>
<sequence>MAGHLPDTFVRLPPLIAVLLPFRDFLPFAILLCVSPSLIVLGFFR</sequence>
<dbReference type="EMBL" id="LN681231">
    <property type="protein sequence ID" value="CEK26503.1"/>
    <property type="molecule type" value="Genomic_DNA"/>
</dbReference>